<accession>A0A9P7BIF2</accession>
<dbReference type="InterPro" id="IPR021858">
    <property type="entry name" value="Fun_TF"/>
</dbReference>
<dbReference type="InterPro" id="IPR001841">
    <property type="entry name" value="Znf_RING"/>
</dbReference>
<proteinExistence type="predicted"/>
<feature type="domain" description="RING-type" evidence="2">
    <location>
        <begin position="89"/>
        <end position="152"/>
    </location>
</feature>
<dbReference type="EMBL" id="PUHW01000013">
    <property type="protein sequence ID" value="KAG0690933.1"/>
    <property type="molecule type" value="Genomic_DNA"/>
</dbReference>
<protein>
    <recommendedName>
        <fullName evidence="2">RING-type domain-containing protein</fullName>
    </recommendedName>
</protein>
<dbReference type="Proteomes" id="UP000697127">
    <property type="component" value="Unassembled WGS sequence"/>
</dbReference>
<evidence type="ECO:0000313" key="4">
    <source>
        <dbReference type="Proteomes" id="UP000697127"/>
    </source>
</evidence>
<keyword evidence="1" id="KW-0479">Metal-binding</keyword>
<dbReference type="GO" id="GO:0008270">
    <property type="term" value="F:zinc ion binding"/>
    <property type="evidence" value="ECO:0007669"/>
    <property type="project" value="UniProtKB-KW"/>
</dbReference>
<dbReference type="InterPro" id="IPR013083">
    <property type="entry name" value="Znf_RING/FYVE/PHD"/>
</dbReference>
<evidence type="ECO:0000313" key="3">
    <source>
        <dbReference type="EMBL" id="KAG0690933.1"/>
    </source>
</evidence>
<keyword evidence="1" id="KW-0862">Zinc</keyword>
<reference evidence="3" key="1">
    <citation type="submission" date="2020-11" db="EMBL/GenBank/DDBJ databases">
        <title>Kefir isolates.</title>
        <authorList>
            <person name="Marcisauskas S."/>
            <person name="Kim Y."/>
            <person name="Blasche S."/>
        </authorList>
    </citation>
    <scope>NUCLEOTIDE SEQUENCE</scope>
    <source>
        <strain evidence="3">Olga-1</strain>
    </source>
</reference>
<evidence type="ECO:0000256" key="1">
    <source>
        <dbReference type="PROSITE-ProRule" id="PRU00175"/>
    </source>
</evidence>
<dbReference type="SUPFAM" id="SSF57850">
    <property type="entry name" value="RING/U-box"/>
    <property type="match status" value="1"/>
</dbReference>
<sequence length="1555" mass="179233">MSTKQQDIFNFKKIPKVLDYSGSSISTFSQTSTPYSSNTAFTSVNSTPLAGISKEFKFNNYNNNHHNSSPLSGQRKTSLNFSNIKDLNCCFCNEPLQNIFEGEKIVDLKCGHILHLECLKEMLIPIDDLTNNLNTNNTTNNNQEKLICPSCNQETECNDSTLMFDTTTIAAINTKNSTISKIYDNILNPHDEYSNIMASIDNFQLPNIPLQDFNNSSLPSPLDSKSSKNTFEDPITPQNQIGKKFWDHEDELVIPSITNSSKSISIKSPISNINSNDIELSKILFAPEFSSININDKSLKTDIGCVINVSVTEFESSIEFNKKEQVKTQIGKNKITDIIINNIKQNIPNVSIDFSSVGSLILFDIIDITIKLNTFNSCQVFLFESNIIILNFDGTQLILNQELNLQTFISSIYLKDKNIIVNMNSIKIPSIIFNSNNKILRHKWWVTLNKIYKKISITNSIPLIQTSTNAWNLISNDNNDDVLPNDIKIFNKLSKRGLDLPSSFLKRQILRPDSIPMILILAIPLINNEDYGLENDEYADIIKGLLKNILNLMHDDDKLGIIFLGNNSKFSTLGNYYGCTSKSWPGWEIMLESITHNVINEEGLYINFWEDSLSNIELLSNLGFNQHSNNNNNNNKNNIDYLKQIIFISNELLIDNFTKEKYFKNEEIENKFNDLNNPFLKKKKNNKNLKFNERILNICQKFEANFNLILLADEFKFEVNQIFDMNKYLNNSNKLNDYNNEIKLSIALDFENLGNILENLIEKLHNVTIKELETCINFPKNVQLIGFETKNGIEKFVNDNYNEYIIKMRNLPSGFEKSLMFNVHVDFSNENINNIYKATIATSKSKFISDKEITEFENQADIKLITNESNIESNITLNLNIEKTNDLFKNPININENSNLESNSIPISIRPQSDNLNLSIMSRLSNVSDAYYIKRKIQLLVAEKVRECVLEVKKFDLQEKENAKIILKELIQTIWEFSNSCNSSNTNNIKDNEQWSEKLILELEEIIDGYSLRNYQLSNMNYCEYTKASESKNERRVTKKYTENTSNFSILGGSQQQQLLENEISNYTTDTDNIEFTGLAIPTNVDIDKALYDIDKFYTDKINDIEEINNNNELNEEVHNLIQNYRFSSFDDIEFQALTIISTSGNMKDMFNRYNKCYSLILPLAYTNKTVMYSFAGWILSLNNQNINSQKFLNESIKLINSNENLLNKSIENLEGLFVSQTCHAILASSRGDYTTWRNMFDRNYQTIKSIGIDKSIELMHKSPSTCWVLAWFFYQDIFKMGKTSSQKFSSPLFPKHIYKKIIEISVKSKLYVNDKSLIPCCGPLTRCCTELCIITGEVKSLYDLFSVKLKELNNFNEINILPILNNQLLTKEEKNDFLNTEIFEKYSNMKKHFFNWFGMKAGILESKIIKVMPDLNNEDFKPDQIEKICKFHELLKLSIRIFLKVKILKCSIISFEIKILCKQILDGIKNLVSWELNNCLLFPFITAGSCIYEMEDKLIFEMLYKDLQKHIKSGNLNRAWEMIQKIWNSQSELGFQNELGDDIVSIIDCDVCVF</sequence>
<comment type="caution">
    <text evidence="3">The sequence shown here is derived from an EMBL/GenBank/DDBJ whole genome shotgun (WGS) entry which is preliminary data.</text>
</comment>
<dbReference type="Gene3D" id="3.30.40.10">
    <property type="entry name" value="Zinc/RING finger domain, C3HC4 (zinc finger)"/>
    <property type="match status" value="1"/>
</dbReference>
<dbReference type="SMART" id="SM00184">
    <property type="entry name" value="RING"/>
    <property type="match status" value="1"/>
</dbReference>
<keyword evidence="4" id="KW-1185">Reference proteome</keyword>
<dbReference type="PROSITE" id="PS50089">
    <property type="entry name" value="ZF_RING_2"/>
    <property type="match status" value="1"/>
</dbReference>
<organism evidence="3 4">
    <name type="scientific">Pichia californica</name>
    <dbReference type="NCBI Taxonomy" id="460514"/>
    <lineage>
        <taxon>Eukaryota</taxon>
        <taxon>Fungi</taxon>
        <taxon>Dikarya</taxon>
        <taxon>Ascomycota</taxon>
        <taxon>Saccharomycotina</taxon>
        <taxon>Pichiomycetes</taxon>
        <taxon>Pichiales</taxon>
        <taxon>Pichiaceae</taxon>
        <taxon>Pichia</taxon>
    </lineage>
</organism>
<name>A0A9P7BIF2_9ASCO</name>
<evidence type="ECO:0000259" key="2">
    <source>
        <dbReference type="PROSITE" id="PS50089"/>
    </source>
</evidence>
<keyword evidence="1" id="KW-0863">Zinc-finger</keyword>
<gene>
    <name evidence="3" type="ORF">C6P40_000647</name>
</gene>
<dbReference type="Pfam" id="PF11951">
    <property type="entry name" value="Fungal_trans_2"/>
    <property type="match status" value="1"/>
</dbReference>